<comment type="similarity">
    <text evidence="2">Belongs to the class-I pyridoxal-phosphate-dependent aminotransferase family.</text>
</comment>
<gene>
    <name evidence="8" type="ORF">SAMN06273572_101645</name>
</gene>
<keyword evidence="9" id="KW-1185">Reference proteome</keyword>
<organism evidence="8 9">
    <name type="scientific">Pontivivens marinum</name>
    <dbReference type="NCBI Taxonomy" id="1690039"/>
    <lineage>
        <taxon>Bacteria</taxon>
        <taxon>Pseudomonadati</taxon>
        <taxon>Pseudomonadota</taxon>
        <taxon>Alphaproteobacteria</taxon>
        <taxon>Rhodobacterales</taxon>
        <taxon>Paracoccaceae</taxon>
        <taxon>Pontivivens</taxon>
    </lineage>
</organism>
<dbReference type="CDD" id="cd00609">
    <property type="entry name" value="AAT_like"/>
    <property type="match status" value="1"/>
</dbReference>
<dbReference type="PANTHER" id="PTHR42790:SF19">
    <property type="entry name" value="KYNURENINE_ALPHA-AMINOADIPATE AMINOTRANSFERASE, MITOCHONDRIAL"/>
    <property type="match status" value="1"/>
</dbReference>
<evidence type="ECO:0000256" key="1">
    <source>
        <dbReference type="ARBA" id="ARBA00001933"/>
    </source>
</evidence>
<keyword evidence="8" id="KW-0238">DNA-binding</keyword>
<protein>
    <submittedName>
        <fullName evidence="8">DNA-binding transcriptional regulator, MocR family, contains an aminotransferase domain</fullName>
    </submittedName>
</protein>
<accession>A0A2C9CN26</accession>
<name>A0A2C9CN26_9RHOB</name>
<keyword evidence="4 8" id="KW-0032">Aminotransferase</keyword>
<dbReference type="FunFam" id="3.40.640.10:FF:000053">
    <property type="entry name" value="Aminotransferase, class I"/>
    <property type="match status" value="1"/>
</dbReference>
<dbReference type="AlphaFoldDB" id="A0A2C9CN26"/>
<dbReference type="InterPro" id="IPR004839">
    <property type="entry name" value="Aminotransferase_I/II_large"/>
</dbReference>
<dbReference type="Gene3D" id="3.90.1150.10">
    <property type="entry name" value="Aspartate Aminotransferase, domain 1"/>
    <property type="match status" value="1"/>
</dbReference>
<dbReference type="InterPro" id="IPR015422">
    <property type="entry name" value="PyrdxlP-dep_Trfase_small"/>
</dbReference>
<evidence type="ECO:0000313" key="9">
    <source>
        <dbReference type="Proteomes" id="UP000220034"/>
    </source>
</evidence>
<keyword evidence="5 8" id="KW-0808">Transferase</keyword>
<dbReference type="GO" id="GO:1901605">
    <property type="term" value="P:alpha-amino acid metabolic process"/>
    <property type="evidence" value="ECO:0007669"/>
    <property type="project" value="TreeGrafter"/>
</dbReference>
<evidence type="ECO:0000256" key="6">
    <source>
        <dbReference type="ARBA" id="ARBA00022898"/>
    </source>
</evidence>
<dbReference type="GO" id="GO:0030170">
    <property type="term" value="F:pyridoxal phosphate binding"/>
    <property type="evidence" value="ECO:0007669"/>
    <property type="project" value="InterPro"/>
</dbReference>
<evidence type="ECO:0000259" key="7">
    <source>
        <dbReference type="Pfam" id="PF00155"/>
    </source>
</evidence>
<evidence type="ECO:0000256" key="3">
    <source>
        <dbReference type="ARBA" id="ARBA00011738"/>
    </source>
</evidence>
<dbReference type="GO" id="GO:0008483">
    <property type="term" value="F:transaminase activity"/>
    <property type="evidence" value="ECO:0007669"/>
    <property type="project" value="UniProtKB-KW"/>
</dbReference>
<dbReference type="Pfam" id="PF00155">
    <property type="entry name" value="Aminotran_1_2"/>
    <property type="match status" value="1"/>
</dbReference>
<reference evidence="9" key="1">
    <citation type="submission" date="2017-09" db="EMBL/GenBank/DDBJ databases">
        <authorList>
            <person name="Varghese N."/>
            <person name="Submissions S."/>
        </authorList>
    </citation>
    <scope>NUCLEOTIDE SEQUENCE [LARGE SCALE GENOMIC DNA]</scope>
    <source>
        <strain evidence="9">C7</strain>
    </source>
</reference>
<dbReference type="EMBL" id="OCTN01000001">
    <property type="protein sequence ID" value="SOH92796.1"/>
    <property type="molecule type" value="Genomic_DNA"/>
</dbReference>
<dbReference type="SUPFAM" id="SSF53383">
    <property type="entry name" value="PLP-dependent transferases"/>
    <property type="match status" value="1"/>
</dbReference>
<dbReference type="RefSeq" id="WP_245851368.1">
    <property type="nucleotide sequence ID" value="NZ_OCTN01000001.1"/>
</dbReference>
<sequence>MQSTSQTAPWTPRFADRMQGMHASEIRELLKVIQQPGVISFAGGIPDPDLFPKTEIRQAYADIMSDDVQAGNALQYSVSEGDPDLRAWIVDHMRGKGVDCTVDNILITNGSQQGLEFLGKLFLSPSDTALVAAPTYLGALQAFAPSQPVFDELGLSGSNRTAASYADAAAQAGGRTSFAYVVPDFANPTGETLDVQQRQDLLAMAAELDMPVIEDSPYSALRFEGEHQPSLQSLDIAQCGGIEQSRVIYCGSFSKIFTPGLRVGWICAATPIIARLGLIKQSSDLNSPAINQRVMLHLARSIWDAQVAKTCASYRVKRDLMLELMEDTLPQGATWSRPEGGMFVWVTLPEGMDAAALLETAVADHGIAFVPGHAFYADGRARNTMRLSFSLPSADAIREGMRRLKAALS</sequence>
<keyword evidence="6" id="KW-0663">Pyridoxal phosphate</keyword>
<dbReference type="Proteomes" id="UP000220034">
    <property type="component" value="Unassembled WGS sequence"/>
</dbReference>
<dbReference type="InterPro" id="IPR015424">
    <property type="entry name" value="PyrdxlP-dep_Trfase"/>
</dbReference>
<evidence type="ECO:0000256" key="5">
    <source>
        <dbReference type="ARBA" id="ARBA00022679"/>
    </source>
</evidence>
<dbReference type="PANTHER" id="PTHR42790">
    <property type="entry name" value="AMINOTRANSFERASE"/>
    <property type="match status" value="1"/>
</dbReference>
<comment type="subunit">
    <text evidence="3">Homodimer.</text>
</comment>
<dbReference type="GO" id="GO:0003677">
    <property type="term" value="F:DNA binding"/>
    <property type="evidence" value="ECO:0007669"/>
    <property type="project" value="UniProtKB-KW"/>
</dbReference>
<evidence type="ECO:0000313" key="8">
    <source>
        <dbReference type="EMBL" id="SOH92796.1"/>
    </source>
</evidence>
<proteinExistence type="inferred from homology"/>
<evidence type="ECO:0000256" key="4">
    <source>
        <dbReference type="ARBA" id="ARBA00022576"/>
    </source>
</evidence>
<dbReference type="InterPro" id="IPR050859">
    <property type="entry name" value="Class-I_PLP-dep_aminotransf"/>
</dbReference>
<comment type="cofactor">
    <cofactor evidence="1">
        <name>pyridoxal 5'-phosphate</name>
        <dbReference type="ChEBI" id="CHEBI:597326"/>
    </cofactor>
</comment>
<dbReference type="Gene3D" id="3.40.640.10">
    <property type="entry name" value="Type I PLP-dependent aspartate aminotransferase-like (Major domain)"/>
    <property type="match status" value="1"/>
</dbReference>
<evidence type="ECO:0000256" key="2">
    <source>
        <dbReference type="ARBA" id="ARBA00007441"/>
    </source>
</evidence>
<feature type="domain" description="Aminotransferase class I/classII large" evidence="7">
    <location>
        <begin position="52"/>
        <end position="402"/>
    </location>
</feature>
<dbReference type="InterPro" id="IPR015421">
    <property type="entry name" value="PyrdxlP-dep_Trfase_major"/>
</dbReference>